<comment type="caution">
    <text evidence="2">The sequence shown here is derived from an EMBL/GenBank/DDBJ whole genome shotgun (WGS) entry which is preliminary data.</text>
</comment>
<keyword evidence="3" id="KW-1185">Reference proteome</keyword>
<accession>A0A1Y2HVB7</accession>
<dbReference type="AlphaFoldDB" id="A0A1Y2HVB7"/>
<gene>
    <name evidence="2" type="ORF">BCR44DRAFT_39557</name>
</gene>
<reference evidence="2 3" key="1">
    <citation type="submission" date="2016-07" db="EMBL/GenBank/DDBJ databases">
        <title>Pervasive Adenine N6-methylation of Active Genes in Fungi.</title>
        <authorList>
            <consortium name="DOE Joint Genome Institute"/>
            <person name="Mondo S.J."/>
            <person name="Dannebaum R.O."/>
            <person name="Kuo R.C."/>
            <person name="Labutti K."/>
            <person name="Haridas S."/>
            <person name="Kuo A."/>
            <person name="Salamov A."/>
            <person name="Ahrendt S.R."/>
            <person name="Lipzen A."/>
            <person name="Sullivan W."/>
            <person name="Andreopoulos W.B."/>
            <person name="Clum A."/>
            <person name="Lindquist E."/>
            <person name="Daum C."/>
            <person name="Ramamoorthy G.K."/>
            <person name="Gryganskyi A."/>
            <person name="Culley D."/>
            <person name="Magnuson J.K."/>
            <person name="James T.Y."/>
            <person name="O'Malley M.A."/>
            <person name="Stajich J.E."/>
            <person name="Spatafora J.W."/>
            <person name="Visel A."/>
            <person name="Grigoriev I.V."/>
        </authorList>
    </citation>
    <scope>NUCLEOTIDE SEQUENCE [LARGE SCALE GENOMIC DNA]</scope>
    <source>
        <strain evidence="2 3">PL171</strain>
    </source>
</reference>
<evidence type="ECO:0000313" key="3">
    <source>
        <dbReference type="Proteomes" id="UP000193411"/>
    </source>
</evidence>
<keyword evidence="1" id="KW-0378">Hydrolase</keyword>
<name>A0A1Y2HVB7_9FUNG</name>
<dbReference type="OrthoDB" id="416777at2759"/>
<evidence type="ECO:0000313" key="2">
    <source>
        <dbReference type="EMBL" id="ORZ37643.1"/>
    </source>
</evidence>
<sequence length="358" mass="38585">MSSSSQAQGIPIPPAGDLFATLHASCAQLAKANNININLANAKTFLSSTLTPELYADRVAHSFHPLPLRFDSQIDHINLLAVRALLNFGSGYRAELKQLTGRGAWDNIQFLVLAMHLDAHPLDAQRMHSVTASELAMLANVPTHIDAPSPIAGVTVSEPSPLVPFLNLLAQTLNDTGKILLDRGFMSLGQFVMSTIGQSRSAATLVAALASTFPAFRDVASLPGAPDKPVYLLKKAQFLAMDLYFSLPNVQAVHWVDIADVGIPSDNVIPSVLVHLGILELPADFLPSSHDVGPITVSFEKMAALRAASVHAVKEMTPMLQYEPKFTVVLGSVIWAWAKVGDNRAKIPRLTLKDTCMF</sequence>
<dbReference type="PANTHER" id="PTHR21314">
    <property type="entry name" value="QUEUOSINE 5'-PHOSPHATE N-GLYCOSYLASE_HYDROLASE-RELATED"/>
    <property type="match status" value="1"/>
</dbReference>
<dbReference type="Pfam" id="PF10343">
    <property type="entry name" value="Q_salvage"/>
    <property type="match status" value="1"/>
</dbReference>
<dbReference type="GO" id="GO:0006400">
    <property type="term" value="P:tRNA modification"/>
    <property type="evidence" value="ECO:0007669"/>
    <property type="project" value="TreeGrafter"/>
</dbReference>
<organism evidence="2 3">
    <name type="scientific">Catenaria anguillulae PL171</name>
    <dbReference type="NCBI Taxonomy" id="765915"/>
    <lineage>
        <taxon>Eukaryota</taxon>
        <taxon>Fungi</taxon>
        <taxon>Fungi incertae sedis</taxon>
        <taxon>Blastocladiomycota</taxon>
        <taxon>Blastocladiomycetes</taxon>
        <taxon>Blastocladiales</taxon>
        <taxon>Catenariaceae</taxon>
        <taxon>Catenaria</taxon>
    </lineage>
</organism>
<dbReference type="Proteomes" id="UP000193411">
    <property type="component" value="Unassembled WGS sequence"/>
</dbReference>
<dbReference type="GO" id="GO:0016787">
    <property type="term" value="F:hydrolase activity"/>
    <property type="evidence" value="ECO:0007669"/>
    <property type="project" value="UniProtKB-KW"/>
</dbReference>
<evidence type="ECO:0000256" key="1">
    <source>
        <dbReference type="RuleBase" id="RU365002"/>
    </source>
</evidence>
<comment type="catalytic activity">
    <reaction evidence="1">
        <text>queuosine 5'-phosphate + H2O = queuine + D-ribose 5-phosphate</text>
        <dbReference type="Rhea" id="RHEA:75387"/>
        <dbReference type="ChEBI" id="CHEBI:15377"/>
        <dbReference type="ChEBI" id="CHEBI:17433"/>
        <dbReference type="ChEBI" id="CHEBI:78346"/>
        <dbReference type="ChEBI" id="CHEBI:194371"/>
    </reaction>
    <physiologicalReaction direction="left-to-right" evidence="1">
        <dbReference type="Rhea" id="RHEA:75388"/>
    </physiologicalReaction>
</comment>
<dbReference type="EMBL" id="MCFL01000012">
    <property type="protein sequence ID" value="ORZ37643.1"/>
    <property type="molecule type" value="Genomic_DNA"/>
</dbReference>
<dbReference type="InterPro" id="IPR019438">
    <property type="entry name" value="Q_salvage"/>
</dbReference>
<comment type="similarity">
    <text evidence="1">Belongs to the QNG1 protein family.</text>
</comment>
<dbReference type="EC" id="3.2.2.-" evidence="1"/>
<protein>
    <recommendedName>
        <fullName evidence="1">Queuosine 5'-phosphate N-glycosylase/hydrolase</fullName>
        <ecNumber evidence="1">3.2.2.-</ecNumber>
    </recommendedName>
    <alternativeName>
        <fullName evidence="1">Queuosine-nucleotide N-glycosylase/hydrolase</fullName>
    </alternativeName>
</protein>
<dbReference type="PANTHER" id="PTHR21314:SF1">
    <property type="entry name" value="QUEUOSINE SALVAGE PROTEIN"/>
    <property type="match status" value="1"/>
</dbReference>
<comment type="function">
    <text evidence="1">Catalyzes the hydrolysis of queuosine 5'-phosphate, releasing the nucleobase queuine (q). Is required for salvage of queuine from exogenous queuosine (Q) that is imported and then converted to queuosine 5'-phosphate intracellularly.</text>
</comment>
<proteinExistence type="inferred from homology"/>